<proteinExistence type="predicted"/>
<keyword evidence="3" id="KW-1185">Reference proteome</keyword>
<evidence type="ECO:0000313" key="2">
    <source>
        <dbReference type="EMBL" id="KPI46087.1"/>
    </source>
</evidence>
<sequence length="171" mass="17710">MASTKSSTTALILCGKIPGHIEPMINLLRSDGYDVIHNVRTLPSALLELPALLRTTVGCETQPPSSGFGSNATAASAEDRTPGSEVKAVVVGGGYSPEEFEEIKGACDGVKELPFFRADVTKKRSDGQEAQGGAAGPPPVEELKGRLVQALKAADTAAGEGGGWQPGVYLF</sequence>
<name>A0A0N1I1Z8_9EURO</name>
<accession>A0A0N1I1Z8</accession>
<dbReference type="AlphaFoldDB" id="A0A0N1I1Z8"/>
<dbReference type="VEuPathDB" id="FungiDB:AB675_677"/>
<comment type="caution">
    <text evidence="2">The sequence shown here is derived from an EMBL/GenBank/DDBJ whole genome shotgun (WGS) entry which is preliminary data.</text>
</comment>
<evidence type="ECO:0000313" key="3">
    <source>
        <dbReference type="Proteomes" id="UP000038010"/>
    </source>
</evidence>
<evidence type="ECO:0000256" key="1">
    <source>
        <dbReference type="SAM" id="MobiDB-lite"/>
    </source>
</evidence>
<dbReference type="Proteomes" id="UP000038010">
    <property type="component" value="Unassembled WGS sequence"/>
</dbReference>
<dbReference type="GeneID" id="28738964"/>
<feature type="region of interest" description="Disordered" evidence="1">
    <location>
        <begin position="61"/>
        <end position="83"/>
    </location>
</feature>
<feature type="compositionally biased region" description="Polar residues" evidence="1">
    <location>
        <begin position="61"/>
        <end position="74"/>
    </location>
</feature>
<feature type="region of interest" description="Disordered" evidence="1">
    <location>
        <begin position="122"/>
        <end position="141"/>
    </location>
</feature>
<gene>
    <name evidence="2" type="ORF">AB675_677</name>
</gene>
<dbReference type="RefSeq" id="XP_018006050.1">
    <property type="nucleotide sequence ID" value="XM_018147095.1"/>
</dbReference>
<dbReference type="EMBL" id="LFJN01000001">
    <property type="protein sequence ID" value="KPI46087.1"/>
    <property type="molecule type" value="Genomic_DNA"/>
</dbReference>
<protein>
    <submittedName>
        <fullName evidence="2">Uncharacterized protein</fullName>
    </submittedName>
</protein>
<dbReference type="OrthoDB" id="3649348at2759"/>
<reference evidence="2 3" key="1">
    <citation type="submission" date="2015-06" db="EMBL/GenBank/DDBJ databases">
        <title>Draft genome of the ant-associated black yeast Phialophora attae CBS 131958.</title>
        <authorList>
            <person name="Moreno L.F."/>
            <person name="Stielow B.J."/>
            <person name="de Hoog S."/>
            <person name="Vicente V.A."/>
            <person name="Weiss V.A."/>
            <person name="de Vries M."/>
            <person name="Cruz L.M."/>
            <person name="Souza E.M."/>
        </authorList>
    </citation>
    <scope>NUCLEOTIDE SEQUENCE [LARGE SCALE GENOMIC DNA]</scope>
    <source>
        <strain evidence="2 3">CBS 131958</strain>
    </source>
</reference>
<organism evidence="2 3">
    <name type="scientific">Cyphellophora attinorum</name>
    <dbReference type="NCBI Taxonomy" id="1664694"/>
    <lineage>
        <taxon>Eukaryota</taxon>
        <taxon>Fungi</taxon>
        <taxon>Dikarya</taxon>
        <taxon>Ascomycota</taxon>
        <taxon>Pezizomycotina</taxon>
        <taxon>Eurotiomycetes</taxon>
        <taxon>Chaetothyriomycetidae</taxon>
        <taxon>Chaetothyriales</taxon>
        <taxon>Cyphellophoraceae</taxon>
        <taxon>Cyphellophora</taxon>
    </lineage>
</organism>